<protein>
    <submittedName>
        <fullName evidence="2">Uncharacterized protein</fullName>
    </submittedName>
</protein>
<evidence type="ECO:0000256" key="1">
    <source>
        <dbReference type="SAM" id="MobiDB-lite"/>
    </source>
</evidence>
<name>A0A367L3G2_9HYPO</name>
<gene>
    <name evidence="2" type="ORF">L249_5054</name>
</gene>
<dbReference type="AlphaFoldDB" id="A0A367L3G2"/>
<feature type="region of interest" description="Disordered" evidence="1">
    <location>
        <begin position="133"/>
        <end position="152"/>
    </location>
</feature>
<evidence type="ECO:0000313" key="3">
    <source>
        <dbReference type="Proteomes" id="UP000253664"/>
    </source>
</evidence>
<evidence type="ECO:0000313" key="2">
    <source>
        <dbReference type="EMBL" id="RCI08964.1"/>
    </source>
</evidence>
<organism evidence="2 3">
    <name type="scientific">Ophiocordyceps polyrhachis-furcata BCC 54312</name>
    <dbReference type="NCBI Taxonomy" id="1330021"/>
    <lineage>
        <taxon>Eukaryota</taxon>
        <taxon>Fungi</taxon>
        <taxon>Dikarya</taxon>
        <taxon>Ascomycota</taxon>
        <taxon>Pezizomycotina</taxon>
        <taxon>Sordariomycetes</taxon>
        <taxon>Hypocreomycetidae</taxon>
        <taxon>Hypocreales</taxon>
        <taxon>Ophiocordycipitaceae</taxon>
        <taxon>Ophiocordyceps</taxon>
    </lineage>
</organism>
<sequence>MDGPIARSKKHVSNGLIMPDGRRWFFAERRFTDDKTNHRRDRSEHIPGEKKAVRLREVDNQKPPTIPAAMRKGTAGYCRWIRLNSAEGVGYDVDNHLLCNQIYDFIYHNANSSLERDKRGTRMTFIQVSPIMKPDSSSTEARNKGPASLAVSSPFQHPREIFPFSTYHSLPFTPAMLGPRFDIACCSSPSSVFLHFEASFLIDCQRSLWILPTDICIYRKNERPGPSAYGTFYFRLLRNCAAASTLHSLLRLANHDDDDRRPRKQTNAHITKMKTKRKKKKVSRLQVGISKPKPETRKLSKAQPRPTIHYLFL</sequence>
<dbReference type="Proteomes" id="UP000253664">
    <property type="component" value="Unassembled WGS sequence"/>
</dbReference>
<reference evidence="2 3" key="1">
    <citation type="journal article" date="2015" name="BMC Genomics">
        <title>Insights from the genome of Ophiocordyceps polyrhachis-furcata to pathogenicity and host specificity in insect fungi.</title>
        <authorList>
            <person name="Wichadakul D."/>
            <person name="Kobmoo N."/>
            <person name="Ingsriswang S."/>
            <person name="Tangphatsornruang S."/>
            <person name="Chantasingh D."/>
            <person name="Luangsa-ard J.J."/>
            <person name="Eurwilaichitr L."/>
        </authorList>
    </citation>
    <scope>NUCLEOTIDE SEQUENCE [LARGE SCALE GENOMIC DNA]</scope>
    <source>
        <strain evidence="2 3">BCC 54312</strain>
    </source>
</reference>
<keyword evidence="3" id="KW-1185">Reference proteome</keyword>
<accession>A0A367L3G2</accession>
<dbReference type="EMBL" id="LKCN02000017">
    <property type="protein sequence ID" value="RCI08964.1"/>
    <property type="molecule type" value="Genomic_DNA"/>
</dbReference>
<proteinExistence type="predicted"/>
<comment type="caution">
    <text evidence="2">The sequence shown here is derived from an EMBL/GenBank/DDBJ whole genome shotgun (WGS) entry which is preliminary data.</text>
</comment>